<proteinExistence type="predicted"/>
<gene>
    <name evidence="2" type="ORF">CARN8_2870006</name>
</gene>
<dbReference type="AlphaFoldDB" id="A0A3P3ZNF9"/>
<protein>
    <submittedName>
        <fullName evidence="2">Uncharacterized protein</fullName>
    </submittedName>
</protein>
<name>A0A3P3ZNF9_9ZZZZ</name>
<reference evidence="2" key="1">
    <citation type="submission" date="2018-10" db="EMBL/GenBank/DDBJ databases">
        <authorList>
            <person name="Plewniak F."/>
        </authorList>
    </citation>
    <scope>NUCLEOTIDE SEQUENCE</scope>
</reference>
<feature type="region of interest" description="Disordered" evidence="1">
    <location>
        <begin position="34"/>
        <end position="62"/>
    </location>
</feature>
<accession>A0A3P3ZNF9</accession>
<evidence type="ECO:0000313" key="2">
    <source>
        <dbReference type="EMBL" id="VAY88207.1"/>
    </source>
</evidence>
<dbReference type="EMBL" id="UOYP01000209">
    <property type="protein sequence ID" value="VAY88207.1"/>
    <property type="molecule type" value="Genomic_DNA"/>
</dbReference>
<sequence length="62" mass="6536">MTGGTGFASVQVRLNVGFAEGQSRRAAINYGTQRGAMAFPKGRDTKHSPPCITGHTHSPHKG</sequence>
<organism evidence="2">
    <name type="scientific">mine drainage metagenome</name>
    <dbReference type="NCBI Taxonomy" id="410659"/>
    <lineage>
        <taxon>unclassified sequences</taxon>
        <taxon>metagenomes</taxon>
        <taxon>ecological metagenomes</taxon>
    </lineage>
</organism>
<evidence type="ECO:0000256" key="1">
    <source>
        <dbReference type="SAM" id="MobiDB-lite"/>
    </source>
</evidence>